<evidence type="ECO:0000256" key="1">
    <source>
        <dbReference type="ARBA" id="ARBA00001933"/>
    </source>
</evidence>
<keyword evidence="9 12" id="KW-0057">Aromatic amino acid biosynthesis</keyword>
<dbReference type="InterPro" id="IPR036052">
    <property type="entry name" value="TrpB-like_PALP_sf"/>
</dbReference>
<keyword evidence="10 12" id="KW-0456">Lyase</keyword>
<comment type="cofactor">
    <cofactor evidence="1 12">
        <name>pyridoxal 5'-phosphate</name>
        <dbReference type="ChEBI" id="CHEBI:597326"/>
    </cofactor>
</comment>
<feature type="domain" description="Tryptophan synthase beta chain-like PALP" evidence="13">
    <location>
        <begin position="59"/>
        <end position="382"/>
    </location>
</feature>
<comment type="subunit">
    <text evidence="5 12">Tetramer of two alpha and two beta chains.</text>
</comment>
<dbReference type="FunFam" id="3.40.50.1100:FF:000004">
    <property type="entry name" value="Tryptophan synthase beta chain"/>
    <property type="match status" value="1"/>
</dbReference>
<dbReference type="PANTHER" id="PTHR48077">
    <property type="entry name" value="TRYPTOPHAN SYNTHASE-RELATED"/>
    <property type="match status" value="1"/>
</dbReference>
<evidence type="ECO:0000256" key="12">
    <source>
        <dbReference type="HAMAP-Rule" id="MF_00133"/>
    </source>
</evidence>
<evidence type="ECO:0000256" key="8">
    <source>
        <dbReference type="ARBA" id="ARBA00022898"/>
    </source>
</evidence>
<proteinExistence type="inferred from homology"/>
<dbReference type="PROSITE" id="PS00168">
    <property type="entry name" value="TRP_SYNTHASE_BETA"/>
    <property type="match status" value="1"/>
</dbReference>
<dbReference type="Proteomes" id="UP000054725">
    <property type="component" value="Unassembled WGS sequence"/>
</dbReference>
<dbReference type="FunFam" id="3.40.50.1100:FF:000001">
    <property type="entry name" value="Tryptophan synthase beta chain"/>
    <property type="match status" value="1"/>
</dbReference>
<comment type="function">
    <text evidence="2 12">The beta subunit is responsible for the synthesis of L-tryptophan from indole and L-serine.</text>
</comment>
<dbReference type="EC" id="4.2.1.20" evidence="12"/>
<evidence type="ECO:0000256" key="7">
    <source>
        <dbReference type="ARBA" id="ARBA00022822"/>
    </source>
</evidence>
<dbReference type="PIRSF" id="PIRSF001413">
    <property type="entry name" value="Trp_syn_beta"/>
    <property type="match status" value="1"/>
</dbReference>
<keyword evidence="7 12" id="KW-0822">Tryptophan biosynthesis</keyword>
<comment type="similarity">
    <text evidence="4 12">Belongs to the TrpB family.</text>
</comment>
<dbReference type="UniPathway" id="UPA00035">
    <property type="reaction ID" value="UER00044"/>
</dbReference>
<feature type="modified residue" description="N6-(pyridoxal phosphate)lysine" evidence="12">
    <location>
        <position position="92"/>
    </location>
</feature>
<gene>
    <name evidence="12 14" type="primary">trpB</name>
    <name evidence="14" type="ORF">Lnau_1148</name>
</gene>
<dbReference type="HAMAP" id="MF_00133">
    <property type="entry name" value="Trp_synth_beta"/>
    <property type="match status" value="1"/>
</dbReference>
<sequence length="399" mass="43088">MTEKELPDEHGHFGPYGGMFVADTLVHALEELKNAYQHYSNDPDFLAEFTAELSDYVGRATPLYHAEHLSARIGGAQIFLKREDLNHTGAHKINNTVGQALLAKRMGKTRIIAETGAGQHGVASATVAAKLGLECVVYMGSEDIKRQSSNVYRMKLLGAEVVPVTSGSKTLKDALNEAMRDWVAHVDDTFYIIGTVAGPHPYPQMVRDFQSIIGREARAQILEKTGQLPDALVACVGGGSNAIGLFYPFLQDKSVAIYGVEASGKGLETGQHAASLIAGKPGILHGNRTYLLCDEHGQIIDTHSISAGLDYPGVGPEHAYLKDIGRVSYVPINDEEALDAFRTLTRVEGIIPALESSHAVAYAMKLAKTMEPSQRIIVNLSGRGDKDMHTVASIDNLSL</sequence>
<dbReference type="EMBL" id="LNYO01000013">
    <property type="protein sequence ID" value="KTD36164.1"/>
    <property type="molecule type" value="Genomic_DNA"/>
</dbReference>
<evidence type="ECO:0000256" key="6">
    <source>
        <dbReference type="ARBA" id="ARBA00022605"/>
    </source>
</evidence>
<dbReference type="GO" id="GO:0004834">
    <property type="term" value="F:tryptophan synthase activity"/>
    <property type="evidence" value="ECO:0007669"/>
    <property type="project" value="UniProtKB-UniRule"/>
</dbReference>
<comment type="pathway">
    <text evidence="3 12">Amino-acid biosynthesis; L-tryptophan biosynthesis; L-tryptophan from chorismate: step 5/5.</text>
</comment>
<dbReference type="OrthoDB" id="9766131at2"/>
<evidence type="ECO:0000256" key="2">
    <source>
        <dbReference type="ARBA" id="ARBA00002786"/>
    </source>
</evidence>
<keyword evidence="6 12" id="KW-0028">Amino-acid biosynthesis</keyword>
<dbReference type="CDD" id="cd06446">
    <property type="entry name" value="Trp-synth_B"/>
    <property type="match status" value="1"/>
</dbReference>
<dbReference type="RefSeq" id="WP_058504186.1">
    <property type="nucleotide sequence ID" value="NZ_CAAAIF010000001.1"/>
</dbReference>
<dbReference type="STRING" id="45070.Lnau_1148"/>
<name>A0A0W0WV65_9GAMM</name>
<evidence type="ECO:0000256" key="10">
    <source>
        <dbReference type="ARBA" id="ARBA00023239"/>
    </source>
</evidence>
<evidence type="ECO:0000313" key="15">
    <source>
        <dbReference type="Proteomes" id="UP000054725"/>
    </source>
</evidence>
<keyword evidence="8 12" id="KW-0663">Pyridoxal phosphate</keyword>
<dbReference type="InterPro" id="IPR001926">
    <property type="entry name" value="TrpB-like_PALP"/>
</dbReference>
<comment type="caution">
    <text evidence="14">The sequence shown here is derived from an EMBL/GenBank/DDBJ whole genome shotgun (WGS) entry which is preliminary data.</text>
</comment>
<dbReference type="GO" id="GO:0005737">
    <property type="term" value="C:cytoplasm"/>
    <property type="evidence" value="ECO:0007669"/>
    <property type="project" value="TreeGrafter"/>
</dbReference>
<reference evidence="14 15" key="1">
    <citation type="submission" date="2015-11" db="EMBL/GenBank/DDBJ databases">
        <title>Genomic analysis of 38 Legionella species identifies large and diverse effector repertoires.</title>
        <authorList>
            <person name="Burstein D."/>
            <person name="Amaro F."/>
            <person name="Zusman T."/>
            <person name="Lifshitz Z."/>
            <person name="Cohen O."/>
            <person name="Gilbert J.A."/>
            <person name="Pupko T."/>
            <person name="Shuman H.A."/>
            <person name="Segal G."/>
        </authorList>
    </citation>
    <scope>NUCLEOTIDE SEQUENCE [LARGE SCALE GENOMIC DNA]</scope>
    <source>
        <strain evidence="14 15">ATCC 49506</strain>
    </source>
</reference>
<dbReference type="PANTHER" id="PTHR48077:SF3">
    <property type="entry name" value="TRYPTOPHAN SYNTHASE"/>
    <property type="match status" value="1"/>
</dbReference>
<keyword evidence="15" id="KW-1185">Reference proteome</keyword>
<dbReference type="Pfam" id="PF00291">
    <property type="entry name" value="PALP"/>
    <property type="match status" value="1"/>
</dbReference>
<evidence type="ECO:0000256" key="11">
    <source>
        <dbReference type="ARBA" id="ARBA00049047"/>
    </source>
</evidence>
<evidence type="ECO:0000256" key="4">
    <source>
        <dbReference type="ARBA" id="ARBA00009982"/>
    </source>
</evidence>
<evidence type="ECO:0000313" key="14">
    <source>
        <dbReference type="EMBL" id="KTD36164.1"/>
    </source>
</evidence>
<evidence type="ECO:0000256" key="3">
    <source>
        <dbReference type="ARBA" id="ARBA00004733"/>
    </source>
</evidence>
<dbReference type="SUPFAM" id="SSF53686">
    <property type="entry name" value="Tryptophan synthase beta subunit-like PLP-dependent enzymes"/>
    <property type="match status" value="1"/>
</dbReference>
<organism evidence="14 15">
    <name type="scientific">Legionella nautarum</name>
    <dbReference type="NCBI Taxonomy" id="45070"/>
    <lineage>
        <taxon>Bacteria</taxon>
        <taxon>Pseudomonadati</taxon>
        <taxon>Pseudomonadota</taxon>
        <taxon>Gammaproteobacteria</taxon>
        <taxon>Legionellales</taxon>
        <taxon>Legionellaceae</taxon>
        <taxon>Legionella</taxon>
    </lineage>
</organism>
<evidence type="ECO:0000256" key="5">
    <source>
        <dbReference type="ARBA" id="ARBA00011270"/>
    </source>
</evidence>
<evidence type="ECO:0000256" key="9">
    <source>
        <dbReference type="ARBA" id="ARBA00023141"/>
    </source>
</evidence>
<accession>A0A0W0WV65</accession>
<dbReference type="Gene3D" id="3.40.50.1100">
    <property type="match status" value="2"/>
</dbReference>
<dbReference type="AlphaFoldDB" id="A0A0W0WV65"/>
<protein>
    <recommendedName>
        <fullName evidence="12">Tryptophan synthase beta chain</fullName>
        <ecNumber evidence="12">4.2.1.20</ecNumber>
    </recommendedName>
</protein>
<comment type="catalytic activity">
    <reaction evidence="11 12">
        <text>(1S,2R)-1-C-(indol-3-yl)glycerol 3-phosphate + L-serine = D-glyceraldehyde 3-phosphate + L-tryptophan + H2O</text>
        <dbReference type="Rhea" id="RHEA:10532"/>
        <dbReference type="ChEBI" id="CHEBI:15377"/>
        <dbReference type="ChEBI" id="CHEBI:33384"/>
        <dbReference type="ChEBI" id="CHEBI:57912"/>
        <dbReference type="ChEBI" id="CHEBI:58866"/>
        <dbReference type="ChEBI" id="CHEBI:59776"/>
        <dbReference type="EC" id="4.2.1.20"/>
    </reaction>
</comment>
<evidence type="ECO:0000259" key="13">
    <source>
        <dbReference type="Pfam" id="PF00291"/>
    </source>
</evidence>
<dbReference type="PATRIC" id="fig|45070.6.peg.1213"/>
<dbReference type="InterPro" id="IPR006654">
    <property type="entry name" value="Trp_synth_beta"/>
</dbReference>
<dbReference type="InterPro" id="IPR023026">
    <property type="entry name" value="Trp_synth_beta/beta-like"/>
</dbReference>
<dbReference type="InterPro" id="IPR006653">
    <property type="entry name" value="Trp_synth_b_CS"/>
</dbReference>
<dbReference type="NCBIfam" id="TIGR00263">
    <property type="entry name" value="trpB"/>
    <property type="match status" value="1"/>
</dbReference>